<keyword evidence="3" id="KW-1185">Reference proteome</keyword>
<sequence>MRQHMKQSHAREYNEELQEVGLSQRKKWTDKEVEDLAQAEAEYEGDDLMAPLTEISGRSYESLRKRRRTPEWRNLVERFETIQRTIIEENNEGELDERLNQMEEFYNEALREPELVEEVNIDF</sequence>
<gene>
    <name evidence="2" type="ORF">HHI36_000220</name>
</gene>
<evidence type="ECO:0000313" key="2">
    <source>
        <dbReference type="EMBL" id="KAL3285688.1"/>
    </source>
</evidence>
<evidence type="ECO:0000313" key="3">
    <source>
        <dbReference type="Proteomes" id="UP001516400"/>
    </source>
</evidence>
<protein>
    <submittedName>
        <fullName evidence="2">Uncharacterized protein</fullName>
    </submittedName>
</protein>
<reference evidence="2 3" key="1">
    <citation type="journal article" date="2021" name="BMC Biol.">
        <title>Horizontally acquired antibacterial genes associated with adaptive radiation of ladybird beetles.</title>
        <authorList>
            <person name="Li H.S."/>
            <person name="Tang X.F."/>
            <person name="Huang Y.H."/>
            <person name="Xu Z.Y."/>
            <person name="Chen M.L."/>
            <person name="Du X.Y."/>
            <person name="Qiu B.Y."/>
            <person name="Chen P.T."/>
            <person name="Zhang W."/>
            <person name="Slipinski A."/>
            <person name="Escalona H.E."/>
            <person name="Waterhouse R.M."/>
            <person name="Zwick A."/>
            <person name="Pang H."/>
        </authorList>
    </citation>
    <scope>NUCLEOTIDE SEQUENCE [LARGE SCALE GENOMIC DNA]</scope>
    <source>
        <strain evidence="2">SYSU2018</strain>
    </source>
</reference>
<dbReference type="EMBL" id="JABFTP020000185">
    <property type="protein sequence ID" value="KAL3285688.1"/>
    <property type="molecule type" value="Genomic_DNA"/>
</dbReference>
<dbReference type="AlphaFoldDB" id="A0ABD2P3Y7"/>
<comment type="caution">
    <text evidence="2">The sequence shown here is derived from an EMBL/GenBank/DDBJ whole genome shotgun (WGS) entry which is preliminary data.</text>
</comment>
<name>A0ABD2P3Y7_9CUCU</name>
<evidence type="ECO:0000256" key="1">
    <source>
        <dbReference type="SAM" id="MobiDB-lite"/>
    </source>
</evidence>
<feature type="region of interest" description="Disordered" evidence="1">
    <location>
        <begin position="1"/>
        <end position="21"/>
    </location>
</feature>
<organism evidence="2 3">
    <name type="scientific">Cryptolaemus montrouzieri</name>
    <dbReference type="NCBI Taxonomy" id="559131"/>
    <lineage>
        <taxon>Eukaryota</taxon>
        <taxon>Metazoa</taxon>
        <taxon>Ecdysozoa</taxon>
        <taxon>Arthropoda</taxon>
        <taxon>Hexapoda</taxon>
        <taxon>Insecta</taxon>
        <taxon>Pterygota</taxon>
        <taxon>Neoptera</taxon>
        <taxon>Endopterygota</taxon>
        <taxon>Coleoptera</taxon>
        <taxon>Polyphaga</taxon>
        <taxon>Cucujiformia</taxon>
        <taxon>Coccinelloidea</taxon>
        <taxon>Coccinellidae</taxon>
        <taxon>Scymninae</taxon>
        <taxon>Scymnini</taxon>
        <taxon>Cryptolaemus</taxon>
    </lineage>
</organism>
<proteinExistence type="predicted"/>
<dbReference type="Proteomes" id="UP001516400">
    <property type="component" value="Unassembled WGS sequence"/>
</dbReference>
<accession>A0ABD2P3Y7</accession>